<gene>
    <name evidence="1" type="primary">LOC100178824</name>
</gene>
<dbReference type="Pfam" id="PF06581">
    <property type="entry name" value="p31comet"/>
    <property type="match status" value="1"/>
</dbReference>
<organism evidence="1">
    <name type="scientific">Phallusia mammillata</name>
    <dbReference type="NCBI Taxonomy" id="59560"/>
    <lineage>
        <taxon>Eukaryota</taxon>
        <taxon>Metazoa</taxon>
        <taxon>Chordata</taxon>
        <taxon>Tunicata</taxon>
        <taxon>Ascidiacea</taxon>
        <taxon>Phlebobranchia</taxon>
        <taxon>Ascidiidae</taxon>
        <taxon>Phallusia</taxon>
    </lineage>
</organism>
<dbReference type="AlphaFoldDB" id="A0A6F9DG73"/>
<dbReference type="GO" id="GO:0007096">
    <property type="term" value="P:regulation of exit from mitosis"/>
    <property type="evidence" value="ECO:0007669"/>
    <property type="project" value="InterPro"/>
</dbReference>
<reference evidence="1" key="1">
    <citation type="submission" date="2020-04" db="EMBL/GenBank/DDBJ databases">
        <authorList>
            <person name="Neveu A P."/>
        </authorList>
    </citation>
    <scope>NUCLEOTIDE SEQUENCE</scope>
    <source>
        <tissue evidence="1">Whole embryo</tissue>
    </source>
</reference>
<protein>
    <submittedName>
        <fullName evidence="1">Uncharacterized protein LOC100178824</fullName>
    </submittedName>
</protein>
<accession>A0A6F9DG73</accession>
<dbReference type="GO" id="GO:0005634">
    <property type="term" value="C:nucleus"/>
    <property type="evidence" value="ECO:0007669"/>
    <property type="project" value="InterPro"/>
</dbReference>
<dbReference type="InterPro" id="IPR053729">
    <property type="entry name" value="MAD2L1BP_domain_sf"/>
</dbReference>
<dbReference type="InterPro" id="IPR009511">
    <property type="entry name" value="MAD1/Cdc20-bound-Mad2-bd"/>
</dbReference>
<dbReference type="PANTHER" id="PTHR15681:SF1">
    <property type="entry name" value="MAD2L1-BINDING PROTEIN"/>
    <property type="match status" value="1"/>
</dbReference>
<dbReference type="PANTHER" id="PTHR15681">
    <property type="entry name" value="MAD2L1-BINDING PROTEIN"/>
    <property type="match status" value="1"/>
</dbReference>
<proteinExistence type="evidence at transcript level"/>
<dbReference type="EMBL" id="LR786602">
    <property type="protein sequence ID" value="CAB3262224.1"/>
    <property type="molecule type" value="mRNA"/>
</dbReference>
<evidence type="ECO:0000313" key="1">
    <source>
        <dbReference type="EMBL" id="CAB3262224.1"/>
    </source>
</evidence>
<sequence>MENTHKLSLDVDLNEDLFDITSSLVIEFMNLLMYFRGQIPSPTQILKRHIRDSFTQIDCKKSRVKLKAIKNQEKCQLCLKQFDEIKEQVNNCLKFCDNFEAVLIMGSTPVSVKEVYSIKVKPPKDFKSCSQKLPTAAKIQQYTNKLNLLLMQVSSSFKKELRCTKNILLIKGKRKLAGESLKPWENFKFLKKRHMMHLNIDLQAPSQYLQSPFHTNTLFNINQASKIKKRRSYSAFEVAELVSPTCNESCNAQFNEQGLPLPSNNILPSSRRHSLPMHWTTERSQDVEDPDIDVALSGDDTIWFEIPVAIRGFKF</sequence>
<name>A0A6F9DG73_9ASCI</name>
<dbReference type="Gene3D" id="3.30.900.20">
    <property type="match status" value="1"/>
</dbReference>